<dbReference type="OrthoDB" id="5504890at2"/>
<name>A0A1I2KZT0_9ACTN</name>
<sequence length="181" mass="20207">MSESSAGGGIRNRDLLTIYCNDHLAASVGGIQLVKRMLGLHRGSRYEEPLRALLAELHEENDALAGQMAGMGMPVRRYKQLGLWVGEKISRLKLNGRLISRSPLSSLVEFEFLASAVRAKRSGFETLREVADIDHRIDRELVDRLVDQANRQHEWLTHARREVAADVFGGRPQAADEAAHD</sequence>
<dbReference type="EMBL" id="FOND01000024">
    <property type="protein sequence ID" value="SFF72465.1"/>
    <property type="molecule type" value="Genomic_DNA"/>
</dbReference>
<proteinExistence type="predicted"/>
<dbReference type="STRING" id="1798228.SAMN05216574_12447"/>
<dbReference type="RefSeq" id="WP_092203101.1">
    <property type="nucleotide sequence ID" value="NZ_FOND01000024.1"/>
</dbReference>
<evidence type="ECO:0000313" key="1">
    <source>
        <dbReference type="EMBL" id="SFF72465.1"/>
    </source>
</evidence>
<dbReference type="Proteomes" id="UP000198589">
    <property type="component" value="Unassembled WGS sequence"/>
</dbReference>
<protein>
    <submittedName>
        <fullName evidence="1">Uncharacterized protein</fullName>
    </submittedName>
</protein>
<gene>
    <name evidence="1" type="ORF">SAMN05216574_12447</name>
</gene>
<accession>A0A1I2KZT0</accession>
<reference evidence="2" key="1">
    <citation type="submission" date="2016-10" db="EMBL/GenBank/DDBJ databases">
        <authorList>
            <person name="Varghese N."/>
            <person name="Submissions S."/>
        </authorList>
    </citation>
    <scope>NUCLEOTIDE SEQUENCE [LARGE SCALE GENOMIC DNA]</scope>
    <source>
        <strain evidence="2">DSM 46838</strain>
    </source>
</reference>
<keyword evidence="2" id="KW-1185">Reference proteome</keyword>
<evidence type="ECO:0000313" key="2">
    <source>
        <dbReference type="Proteomes" id="UP000198589"/>
    </source>
</evidence>
<organism evidence="1 2">
    <name type="scientific">Blastococcus tunisiensis</name>
    <dbReference type="NCBI Taxonomy" id="1798228"/>
    <lineage>
        <taxon>Bacteria</taxon>
        <taxon>Bacillati</taxon>
        <taxon>Actinomycetota</taxon>
        <taxon>Actinomycetes</taxon>
        <taxon>Geodermatophilales</taxon>
        <taxon>Geodermatophilaceae</taxon>
        <taxon>Blastococcus</taxon>
    </lineage>
</organism>
<dbReference type="AlphaFoldDB" id="A0A1I2KZT0"/>